<feature type="transmembrane region" description="Helical" evidence="5">
    <location>
        <begin position="711"/>
        <end position="730"/>
    </location>
</feature>
<keyword evidence="5" id="KW-1133">Transmembrane helix</keyword>
<dbReference type="InterPro" id="IPR011545">
    <property type="entry name" value="DEAD/DEAH_box_helicase_dom"/>
</dbReference>
<sequence>MCSVLFYYIIKIAKLMFLDTTIRIVIIFCCYYIEDMVLKLEIKRKIPDFIFSFIPYKMKNNSSILLAYNTKISRDYIEKYTKNLINLQKLSYNLKSSKKINFLLKKKTCCSKFFFKKKKKEYNLPVMKVVNSIIKFINYYDTIIIVGDTGTGKTTQIPKIILKNINYSNRSILCSQPRRLAVVASASRVSTELGQKLGKEVGYKIRFESCLSHKSQLVYLTDGMLLREIIHPFNVSKTSFILLDEVHERNINLDLILGIIKGLQTKNNNFKLLVMSATIDYIKIINFFPFSLKFSVQGKTFPIDIKWLKTKNLNYHFVLFKLIIYLVIQKQFGDILVFLTGQEEIECILKILLNFKKNLFLKNIFFIPLFSKITQLYNQSMYNTLSIQTRKCILSTNICETSITLRNTRYVIDNGLSKVKFFHPNFLFDKIQISYISKSSAHQRSGRAGRTSLGTSFRLYTKNIYESFMFNFNFAEIKRTNLSNLVLFIKATDHINLQGFDFLDIPPTKNLQGAFYNLWILSMLKSNGNLTIDGKIVSRFNLEPILSKLLINAVRFKCSYEVSGIKFQILIIVSLISNNIIGLKNLFVDFSKLTFKFSVEYFSEFFIILDLYKKWESTLFNSNWCEKKGINVILFSKIRKTKKNIKNQLYFNKIRINSCKKNWYQIGKTLVSTYFMNASFQNHSKSFIHCFTRLHINIHPNSKLEYINISFKYIIFSGLIISRSIFIYFLSKIKPFWLIMYGKKMFRFVKNL</sequence>
<dbReference type="GO" id="GO:0003723">
    <property type="term" value="F:RNA binding"/>
    <property type="evidence" value="ECO:0007669"/>
    <property type="project" value="TreeGrafter"/>
</dbReference>
<keyword evidence="3" id="KW-0347">Helicase</keyword>
<dbReference type="PROSITE" id="PS51194">
    <property type="entry name" value="HELICASE_CTER"/>
    <property type="match status" value="1"/>
</dbReference>
<proteinExistence type="predicted"/>
<keyword evidence="1" id="KW-0547">Nucleotide-binding</keyword>
<dbReference type="CDD" id="cd18791">
    <property type="entry name" value="SF2_C_RHA"/>
    <property type="match status" value="1"/>
</dbReference>
<evidence type="ECO:0000313" key="8">
    <source>
        <dbReference type="EMBL" id="BAS01551.1"/>
    </source>
</evidence>
<feature type="domain" description="Helicase C-terminal" evidence="7">
    <location>
        <begin position="321"/>
        <end position="493"/>
    </location>
</feature>
<evidence type="ECO:0000259" key="7">
    <source>
        <dbReference type="PROSITE" id="PS51194"/>
    </source>
</evidence>
<evidence type="ECO:0000256" key="1">
    <source>
        <dbReference type="ARBA" id="ARBA00022741"/>
    </source>
</evidence>
<dbReference type="EMBL" id="AB996600">
    <property type="protein sequence ID" value="BAS01551.1"/>
    <property type="molecule type" value="Genomic_DNA"/>
</dbReference>
<feature type="domain" description="Helicase ATP-binding" evidence="6">
    <location>
        <begin position="134"/>
        <end position="297"/>
    </location>
</feature>
<dbReference type="InterPro" id="IPR014001">
    <property type="entry name" value="Helicase_ATP-bd"/>
</dbReference>
<organism evidence="8">
    <name type="scientific">Lotharella vacuolata</name>
    <dbReference type="NCBI Taxonomy" id="74820"/>
    <lineage>
        <taxon>Eukaryota</taxon>
        <taxon>Sar</taxon>
        <taxon>Rhizaria</taxon>
        <taxon>Cercozoa</taxon>
        <taxon>Chlorarachniophyceae</taxon>
        <taxon>Lotharella</taxon>
    </lineage>
</organism>
<dbReference type="CDD" id="cd17917">
    <property type="entry name" value="DEXHc_RHA-like"/>
    <property type="match status" value="1"/>
</dbReference>
<keyword evidence="2" id="KW-0378">Hydrolase</keyword>
<geneLocation type="nucleomorph" evidence="8"/>
<name>A0A0H5BH42_9EUKA</name>
<dbReference type="InterPro" id="IPR001650">
    <property type="entry name" value="Helicase_C-like"/>
</dbReference>
<dbReference type="GO" id="GO:0016787">
    <property type="term" value="F:hydrolase activity"/>
    <property type="evidence" value="ECO:0007669"/>
    <property type="project" value="UniProtKB-KW"/>
</dbReference>
<dbReference type="SUPFAM" id="SSF52540">
    <property type="entry name" value="P-loop containing nucleoside triphosphate hydrolases"/>
    <property type="match status" value="1"/>
</dbReference>
<accession>A0A0H5BH42</accession>
<evidence type="ECO:0000256" key="2">
    <source>
        <dbReference type="ARBA" id="ARBA00022801"/>
    </source>
</evidence>
<keyword evidence="5" id="KW-0472">Membrane</keyword>
<dbReference type="SMART" id="SM00490">
    <property type="entry name" value="HELICc"/>
    <property type="match status" value="1"/>
</dbReference>
<evidence type="ECO:0000259" key="6">
    <source>
        <dbReference type="PROSITE" id="PS51192"/>
    </source>
</evidence>
<dbReference type="InterPro" id="IPR027417">
    <property type="entry name" value="P-loop_NTPase"/>
</dbReference>
<dbReference type="PANTHER" id="PTHR18934">
    <property type="entry name" value="ATP-DEPENDENT RNA HELICASE"/>
    <property type="match status" value="1"/>
</dbReference>
<dbReference type="PROSITE" id="PS00690">
    <property type="entry name" value="DEAH_ATP_HELICASE"/>
    <property type="match status" value="1"/>
</dbReference>
<keyword evidence="5" id="KW-0812">Transmembrane</keyword>
<dbReference type="Gene3D" id="1.20.120.1080">
    <property type="match status" value="1"/>
</dbReference>
<keyword evidence="4" id="KW-0067">ATP-binding</keyword>
<reference evidence="8" key="1">
    <citation type="journal article" date="2015" name="Genome Biol. Evol.">
        <title>Nucleomorph Genome Sequences of Two Chlorarachniophytes, Amorphochlora amoebiformis and Lotharella vacuolata.</title>
        <authorList>
            <person name="Suzuki S."/>
            <person name="Shirato S."/>
            <person name="Hirakawa Y."/>
            <person name="Ishida K."/>
        </authorList>
    </citation>
    <scope>NUCLEOTIDE SEQUENCE</scope>
    <source>
        <strain evidence="8">CCMP240</strain>
    </source>
</reference>
<gene>
    <name evidence="8" type="primary">prp16</name>
</gene>
<dbReference type="Pfam" id="PF00271">
    <property type="entry name" value="Helicase_C"/>
    <property type="match status" value="1"/>
</dbReference>
<dbReference type="GO" id="GO:0034458">
    <property type="term" value="F:3'-5' RNA helicase activity"/>
    <property type="evidence" value="ECO:0007669"/>
    <property type="project" value="TreeGrafter"/>
</dbReference>
<keyword evidence="8" id="KW-0542">Nucleomorph</keyword>
<dbReference type="PROSITE" id="PS51192">
    <property type="entry name" value="HELICASE_ATP_BIND_1"/>
    <property type="match status" value="1"/>
</dbReference>
<protein>
    <submittedName>
        <fullName evidence="8">Splicing factor PRP16</fullName>
    </submittedName>
</protein>
<dbReference type="Gene3D" id="3.40.50.300">
    <property type="entry name" value="P-loop containing nucleotide triphosphate hydrolases"/>
    <property type="match status" value="2"/>
</dbReference>
<evidence type="ECO:0000256" key="3">
    <source>
        <dbReference type="ARBA" id="ARBA00022806"/>
    </source>
</evidence>
<dbReference type="SMART" id="SM00487">
    <property type="entry name" value="DEXDc"/>
    <property type="match status" value="1"/>
</dbReference>
<evidence type="ECO:0000256" key="4">
    <source>
        <dbReference type="ARBA" id="ARBA00022840"/>
    </source>
</evidence>
<dbReference type="GO" id="GO:0005524">
    <property type="term" value="F:ATP binding"/>
    <property type="evidence" value="ECO:0007669"/>
    <property type="project" value="UniProtKB-KW"/>
</dbReference>
<evidence type="ECO:0000256" key="5">
    <source>
        <dbReference type="SAM" id="Phobius"/>
    </source>
</evidence>
<dbReference type="AlphaFoldDB" id="A0A0H5BH42"/>
<dbReference type="Pfam" id="PF00270">
    <property type="entry name" value="DEAD"/>
    <property type="match status" value="1"/>
</dbReference>
<dbReference type="InterPro" id="IPR002464">
    <property type="entry name" value="DNA/RNA_helicase_DEAH_CS"/>
</dbReference>
<dbReference type="PANTHER" id="PTHR18934:SF91">
    <property type="entry name" value="PRE-MRNA-SPLICING FACTOR ATP-DEPENDENT RNA HELICASE PRP16"/>
    <property type="match status" value="1"/>
</dbReference>